<keyword evidence="8" id="KW-1185">Reference proteome</keyword>
<feature type="compositionally biased region" description="Low complexity" evidence="5">
    <location>
        <begin position="359"/>
        <end position="369"/>
    </location>
</feature>
<evidence type="ECO:0000313" key="7">
    <source>
        <dbReference type="EMBL" id="RPD56936.1"/>
    </source>
</evidence>
<sequence length="510" mass="55169">MAKKKKPEVVCHQCKKSFKGEDACISHADAKGHRWQAPTTSSSAKKAVATNVTVAKKKTPAVLCYQCKKSFDGQDACIAHAHAKGHRWQAPTTSSTTAGKAVATKVTVQPAIAKPKPPTPILTTEERPMCSICSCSYEDESVLKEHLTSRNTCMTCKVHYPLVWDPEDHYATRAHWHPQCGHCGLRFRDHAALGLHHCPFGLQGTKPGQSSKPSETLLSAKIGVLPSTSPTTNGTVPKASSSDNVGTKDTSTTETRAQTVSRPQSAQTRTPTASIDVNTPPRISSPSGPHIATVLGDYSRSPEGSNQGESSHAGHDELLQLTTGDLEALKPSAQVALPTDADIPRYDADVASRVSRVLPTEPAPTTQTTTHDRGQDTRETRRNVEAWQECILLDSPTSPSLCSIRLEENRTQVLSAMSQTPTRPSSPVGHILQQGDNEGLGTSEETGSNAGMLQTQSWHCRACLRNPCKDPVATLCGHLFCRSCLMHIFEDDMRCSVCGQFFLLQLDLQV</sequence>
<dbReference type="SUPFAM" id="SSF57850">
    <property type="entry name" value="RING/U-box"/>
    <property type="match status" value="1"/>
</dbReference>
<feature type="region of interest" description="Disordered" evidence="5">
    <location>
        <begin position="359"/>
        <end position="380"/>
    </location>
</feature>
<dbReference type="PROSITE" id="PS00028">
    <property type="entry name" value="ZINC_FINGER_C2H2_1"/>
    <property type="match status" value="2"/>
</dbReference>
<dbReference type="InterPro" id="IPR013083">
    <property type="entry name" value="Znf_RING/FYVE/PHD"/>
</dbReference>
<dbReference type="InterPro" id="IPR001841">
    <property type="entry name" value="Znf_RING"/>
</dbReference>
<keyword evidence="3" id="KW-0862">Zinc</keyword>
<dbReference type="AlphaFoldDB" id="A0A5C2S0K4"/>
<evidence type="ECO:0000256" key="2">
    <source>
        <dbReference type="ARBA" id="ARBA00022771"/>
    </source>
</evidence>
<keyword evidence="2 4" id="KW-0863">Zinc-finger</keyword>
<reference evidence="7" key="1">
    <citation type="journal article" date="2018" name="Genome Biol. Evol.">
        <title>Genomics and development of Lentinus tigrinus, a white-rot wood-decaying mushroom with dimorphic fruiting bodies.</title>
        <authorList>
            <person name="Wu B."/>
            <person name="Xu Z."/>
            <person name="Knudson A."/>
            <person name="Carlson A."/>
            <person name="Chen N."/>
            <person name="Kovaka S."/>
            <person name="LaButti K."/>
            <person name="Lipzen A."/>
            <person name="Pennachio C."/>
            <person name="Riley R."/>
            <person name="Schakwitz W."/>
            <person name="Umezawa K."/>
            <person name="Ohm R.A."/>
            <person name="Grigoriev I.V."/>
            <person name="Nagy L.G."/>
            <person name="Gibbons J."/>
            <person name="Hibbett D."/>
        </authorList>
    </citation>
    <scope>NUCLEOTIDE SEQUENCE [LARGE SCALE GENOMIC DNA]</scope>
    <source>
        <strain evidence="7">ALCF2SS1-6</strain>
    </source>
</reference>
<dbReference type="InterPro" id="IPR013087">
    <property type="entry name" value="Znf_C2H2_type"/>
</dbReference>
<dbReference type="PROSITE" id="PS50089">
    <property type="entry name" value="ZF_RING_2"/>
    <property type="match status" value="1"/>
</dbReference>
<feature type="region of interest" description="Disordered" evidence="5">
    <location>
        <begin position="418"/>
        <end position="448"/>
    </location>
</feature>
<dbReference type="InterPro" id="IPR017907">
    <property type="entry name" value="Znf_RING_CS"/>
</dbReference>
<organism evidence="7 8">
    <name type="scientific">Lentinus tigrinus ALCF2SS1-6</name>
    <dbReference type="NCBI Taxonomy" id="1328759"/>
    <lineage>
        <taxon>Eukaryota</taxon>
        <taxon>Fungi</taxon>
        <taxon>Dikarya</taxon>
        <taxon>Basidiomycota</taxon>
        <taxon>Agaricomycotina</taxon>
        <taxon>Agaricomycetes</taxon>
        <taxon>Polyporales</taxon>
        <taxon>Polyporaceae</taxon>
        <taxon>Lentinus</taxon>
    </lineage>
</organism>
<dbReference type="PROSITE" id="PS00518">
    <property type="entry name" value="ZF_RING_1"/>
    <property type="match status" value="1"/>
</dbReference>
<protein>
    <recommendedName>
        <fullName evidence="6">RING-type domain-containing protein</fullName>
    </recommendedName>
</protein>
<feature type="compositionally biased region" description="Basic and acidic residues" evidence="5">
    <location>
        <begin position="370"/>
        <end position="380"/>
    </location>
</feature>
<dbReference type="GO" id="GO:0008270">
    <property type="term" value="F:zinc ion binding"/>
    <property type="evidence" value="ECO:0007669"/>
    <property type="project" value="UniProtKB-KW"/>
</dbReference>
<evidence type="ECO:0000256" key="1">
    <source>
        <dbReference type="ARBA" id="ARBA00022723"/>
    </source>
</evidence>
<evidence type="ECO:0000256" key="4">
    <source>
        <dbReference type="PROSITE-ProRule" id="PRU00175"/>
    </source>
</evidence>
<feature type="domain" description="RING-type" evidence="6">
    <location>
        <begin position="460"/>
        <end position="498"/>
    </location>
</feature>
<evidence type="ECO:0000256" key="3">
    <source>
        <dbReference type="ARBA" id="ARBA00022833"/>
    </source>
</evidence>
<dbReference type="Gene3D" id="3.30.40.10">
    <property type="entry name" value="Zinc/RING finger domain, C3HC4 (zinc finger)"/>
    <property type="match status" value="1"/>
</dbReference>
<evidence type="ECO:0000256" key="5">
    <source>
        <dbReference type="SAM" id="MobiDB-lite"/>
    </source>
</evidence>
<evidence type="ECO:0000259" key="6">
    <source>
        <dbReference type="PROSITE" id="PS50089"/>
    </source>
</evidence>
<feature type="region of interest" description="Disordered" evidence="5">
    <location>
        <begin position="224"/>
        <end position="313"/>
    </location>
</feature>
<dbReference type="STRING" id="1328759.A0A5C2S0K4"/>
<name>A0A5C2S0K4_9APHY</name>
<evidence type="ECO:0000313" key="8">
    <source>
        <dbReference type="Proteomes" id="UP000313359"/>
    </source>
</evidence>
<gene>
    <name evidence="7" type="ORF">L227DRAFT_578373</name>
</gene>
<dbReference type="Proteomes" id="UP000313359">
    <property type="component" value="Unassembled WGS sequence"/>
</dbReference>
<dbReference type="OrthoDB" id="2756487at2759"/>
<feature type="compositionally biased region" description="Polar residues" evidence="5">
    <location>
        <begin position="226"/>
        <end position="287"/>
    </location>
</feature>
<proteinExistence type="predicted"/>
<accession>A0A5C2S0K4</accession>
<dbReference type="EMBL" id="ML122284">
    <property type="protein sequence ID" value="RPD56936.1"/>
    <property type="molecule type" value="Genomic_DNA"/>
</dbReference>
<keyword evidence="1" id="KW-0479">Metal-binding</keyword>